<evidence type="ECO:0000256" key="8">
    <source>
        <dbReference type="ARBA" id="ARBA00022692"/>
    </source>
</evidence>
<comment type="subcellular location">
    <subcellularLocation>
        <location evidence="2 12">Cell inner membrane</location>
        <topology evidence="2 12">Single-pass membrane protein</topology>
    </subcellularLocation>
</comment>
<evidence type="ECO:0000256" key="12">
    <source>
        <dbReference type="RuleBase" id="RU363101"/>
    </source>
</evidence>
<dbReference type="EMBL" id="JACJJC010000017">
    <property type="protein sequence ID" value="MBM6704729.1"/>
    <property type="molecule type" value="Genomic_DNA"/>
</dbReference>
<dbReference type="Proteomes" id="UP000715095">
    <property type="component" value="Unassembled WGS sequence"/>
</dbReference>
<comment type="caution">
    <text evidence="13">The sequence shown here is derived from an EMBL/GenBank/DDBJ whole genome shotgun (WGS) entry which is preliminary data.</text>
</comment>
<name>A0ABS2DTP9_9BURK</name>
<keyword evidence="9 12" id="KW-0201">Cytochrome c-type biogenesis</keyword>
<evidence type="ECO:0000256" key="6">
    <source>
        <dbReference type="ARBA" id="ARBA00022475"/>
    </source>
</evidence>
<keyword evidence="14" id="KW-1185">Reference proteome</keyword>
<comment type="function">
    <text evidence="1 12">Required for the export of heme to the periplasm for the biogenesis of c-type cytochromes.</text>
</comment>
<organism evidence="13 14">
    <name type="scientific">Sutterella massiliensis</name>
    <dbReference type="NCBI Taxonomy" id="1816689"/>
    <lineage>
        <taxon>Bacteria</taxon>
        <taxon>Pseudomonadati</taxon>
        <taxon>Pseudomonadota</taxon>
        <taxon>Betaproteobacteria</taxon>
        <taxon>Burkholderiales</taxon>
        <taxon>Sutterellaceae</taxon>
        <taxon>Sutterella</taxon>
    </lineage>
</organism>
<evidence type="ECO:0000313" key="14">
    <source>
        <dbReference type="Proteomes" id="UP000715095"/>
    </source>
</evidence>
<accession>A0ABS2DTP9</accession>
<evidence type="ECO:0000256" key="7">
    <source>
        <dbReference type="ARBA" id="ARBA00022519"/>
    </source>
</evidence>
<proteinExistence type="inferred from homology"/>
<keyword evidence="7 12" id="KW-0997">Cell inner membrane</keyword>
<dbReference type="Pfam" id="PF04995">
    <property type="entry name" value="CcmD"/>
    <property type="match status" value="1"/>
</dbReference>
<evidence type="ECO:0000256" key="5">
    <source>
        <dbReference type="ARBA" id="ARBA00022448"/>
    </source>
</evidence>
<comment type="similarity">
    <text evidence="3 12">Belongs to the CcmD/CycX/HelD family.</text>
</comment>
<evidence type="ECO:0000256" key="10">
    <source>
        <dbReference type="ARBA" id="ARBA00022989"/>
    </source>
</evidence>
<feature type="transmembrane region" description="Helical" evidence="12">
    <location>
        <begin position="18"/>
        <end position="39"/>
    </location>
</feature>
<gene>
    <name evidence="13" type="primary">ccmD</name>
    <name evidence="13" type="ORF">H6A60_09565</name>
</gene>
<evidence type="ECO:0000256" key="9">
    <source>
        <dbReference type="ARBA" id="ARBA00022748"/>
    </source>
</evidence>
<evidence type="ECO:0000256" key="2">
    <source>
        <dbReference type="ARBA" id="ARBA00004377"/>
    </source>
</evidence>
<dbReference type="InterPro" id="IPR007078">
    <property type="entry name" value="Haem_export_protD_CcmD"/>
</dbReference>
<keyword evidence="10 12" id="KW-1133">Transmembrane helix</keyword>
<protein>
    <recommendedName>
        <fullName evidence="4 12">Heme exporter protein D</fullName>
    </recommendedName>
</protein>
<evidence type="ECO:0000256" key="11">
    <source>
        <dbReference type="ARBA" id="ARBA00023136"/>
    </source>
</evidence>
<sequence>MSNWASFSDFIHMNGHGYYVWCSYAAFAIGVIWELYSLVSRRRQICARILREARAAKSTLEK</sequence>
<keyword evidence="6 12" id="KW-1003">Cell membrane</keyword>
<dbReference type="RefSeq" id="WP_205103961.1">
    <property type="nucleotide sequence ID" value="NZ_JACJJC010000017.1"/>
</dbReference>
<keyword evidence="8 12" id="KW-0812">Transmembrane</keyword>
<keyword evidence="11 12" id="KW-0472">Membrane</keyword>
<dbReference type="NCBIfam" id="TIGR03141">
    <property type="entry name" value="cytochro_ccmD"/>
    <property type="match status" value="1"/>
</dbReference>
<evidence type="ECO:0000256" key="3">
    <source>
        <dbReference type="ARBA" id="ARBA00008741"/>
    </source>
</evidence>
<keyword evidence="5 12" id="KW-0813">Transport</keyword>
<evidence type="ECO:0000313" key="13">
    <source>
        <dbReference type="EMBL" id="MBM6704729.1"/>
    </source>
</evidence>
<reference evidence="13 14" key="1">
    <citation type="journal article" date="2021" name="Sci. Rep.">
        <title>The distribution of antibiotic resistance genes in chicken gut microbiota commensals.</title>
        <authorList>
            <person name="Juricova H."/>
            <person name="Matiasovicova J."/>
            <person name="Kubasova T."/>
            <person name="Cejkova D."/>
            <person name="Rychlik I."/>
        </authorList>
    </citation>
    <scope>NUCLEOTIDE SEQUENCE [LARGE SCALE GENOMIC DNA]</scope>
    <source>
        <strain evidence="13 14">An829</strain>
    </source>
</reference>
<evidence type="ECO:0000256" key="4">
    <source>
        <dbReference type="ARBA" id="ARBA00016461"/>
    </source>
</evidence>
<evidence type="ECO:0000256" key="1">
    <source>
        <dbReference type="ARBA" id="ARBA00002442"/>
    </source>
</evidence>